<reference evidence="2" key="1">
    <citation type="submission" date="2014-05" db="EMBL/GenBank/DDBJ databases">
        <authorList>
            <person name="Chronopoulou M."/>
        </authorList>
    </citation>
    <scope>NUCLEOTIDE SEQUENCE</scope>
    <source>
        <tissue evidence="2">Whole organism</tissue>
    </source>
</reference>
<sequence length="55" mass="6770">KNKYTINRRKLDNKQSNKQPRKKRNNNPTLIYRLFFLHLQSESRVPQIHLLLRVL</sequence>
<dbReference type="AlphaFoldDB" id="A0A0K2VI99"/>
<feature type="region of interest" description="Disordered" evidence="1">
    <location>
        <begin position="1"/>
        <end position="27"/>
    </location>
</feature>
<dbReference type="EMBL" id="HACA01032709">
    <property type="protein sequence ID" value="CDW50070.1"/>
    <property type="molecule type" value="Transcribed_RNA"/>
</dbReference>
<evidence type="ECO:0000313" key="2">
    <source>
        <dbReference type="EMBL" id="CDW50070.1"/>
    </source>
</evidence>
<evidence type="ECO:0000256" key="1">
    <source>
        <dbReference type="SAM" id="MobiDB-lite"/>
    </source>
</evidence>
<feature type="non-terminal residue" evidence="2">
    <location>
        <position position="1"/>
    </location>
</feature>
<organism evidence="2">
    <name type="scientific">Lepeophtheirus salmonis</name>
    <name type="common">Salmon louse</name>
    <name type="synonym">Caligus salmonis</name>
    <dbReference type="NCBI Taxonomy" id="72036"/>
    <lineage>
        <taxon>Eukaryota</taxon>
        <taxon>Metazoa</taxon>
        <taxon>Ecdysozoa</taxon>
        <taxon>Arthropoda</taxon>
        <taxon>Crustacea</taxon>
        <taxon>Multicrustacea</taxon>
        <taxon>Hexanauplia</taxon>
        <taxon>Copepoda</taxon>
        <taxon>Siphonostomatoida</taxon>
        <taxon>Caligidae</taxon>
        <taxon>Lepeophtheirus</taxon>
    </lineage>
</organism>
<proteinExistence type="predicted"/>
<accession>A0A0K2VI99</accession>
<protein>
    <submittedName>
        <fullName evidence="2">Uncharacterized protein</fullName>
    </submittedName>
</protein>
<name>A0A0K2VI99_LEPSM</name>